<dbReference type="AlphaFoldDB" id="A0A7G9SUK9"/>
<dbReference type="InterPro" id="IPR001736">
    <property type="entry name" value="PLipase_D/transphosphatidylase"/>
</dbReference>
<protein>
    <submittedName>
        <fullName evidence="3">Cardiolipin synthase</fullName>
    </submittedName>
</protein>
<dbReference type="KEGG" id="tcn:H9L16_04375"/>
<dbReference type="Proteomes" id="UP000515804">
    <property type="component" value="Chromosome"/>
</dbReference>
<dbReference type="GO" id="GO:0032049">
    <property type="term" value="P:cardiolipin biosynthetic process"/>
    <property type="evidence" value="ECO:0007669"/>
    <property type="project" value="UniProtKB-ARBA"/>
</dbReference>
<dbReference type="GO" id="GO:0008808">
    <property type="term" value="F:cardiolipin synthase activity"/>
    <property type="evidence" value="ECO:0007669"/>
    <property type="project" value="TreeGrafter"/>
</dbReference>
<dbReference type="SMART" id="SM00155">
    <property type="entry name" value="PLDc"/>
    <property type="match status" value="2"/>
</dbReference>
<dbReference type="InterPro" id="IPR025202">
    <property type="entry name" value="PLD-like_dom"/>
</dbReference>
<dbReference type="PANTHER" id="PTHR21248:SF22">
    <property type="entry name" value="PHOSPHOLIPASE D"/>
    <property type="match status" value="1"/>
</dbReference>
<keyword evidence="1" id="KW-0812">Transmembrane</keyword>
<proteinExistence type="predicted"/>
<dbReference type="Pfam" id="PF13091">
    <property type="entry name" value="PLDc_2"/>
    <property type="match status" value="2"/>
</dbReference>
<reference evidence="3 4" key="1">
    <citation type="submission" date="2020-08" db="EMBL/GenBank/DDBJ databases">
        <title>Genome sequence of Thermomonas carbonis KCTC 42013T.</title>
        <authorList>
            <person name="Hyun D.-W."/>
            <person name="Bae J.-W."/>
        </authorList>
    </citation>
    <scope>NUCLEOTIDE SEQUENCE [LARGE SCALE GENOMIC DNA]</scope>
    <source>
        <strain evidence="3 4">KCTC 42013</strain>
    </source>
</reference>
<dbReference type="PANTHER" id="PTHR21248">
    <property type="entry name" value="CARDIOLIPIN SYNTHASE"/>
    <property type="match status" value="1"/>
</dbReference>
<dbReference type="PROSITE" id="PS50035">
    <property type="entry name" value="PLD"/>
    <property type="match status" value="2"/>
</dbReference>
<feature type="transmembrane region" description="Helical" evidence="1">
    <location>
        <begin position="32"/>
        <end position="53"/>
    </location>
</feature>
<evidence type="ECO:0000259" key="2">
    <source>
        <dbReference type="PROSITE" id="PS50035"/>
    </source>
</evidence>
<dbReference type="GO" id="GO:0016020">
    <property type="term" value="C:membrane"/>
    <property type="evidence" value="ECO:0007669"/>
    <property type="project" value="TreeGrafter"/>
</dbReference>
<evidence type="ECO:0000313" key="4">
    <source>
        <dbReference type="Proteomes" id="UP000515804"/>
    </source>
</evidence>
<dbReference type="SUPFAM" id="SSF56024">
    <property type="entry name" value="Phospholipase D/nuclease"/>
    <property type="match status" value="2"/>
</dbReference>
<gene>
    <name evidence="3" type="ORF">H9L16_04375</name>
</gene>
<feature type="domain" description="PLD phosphodiesterase" evidence="2">
    <location>
        <begin position="193"/>
        <end position="220"/>
    </location>
</feature>
<keyword evidence="4" id="KW-1185">Reference proteome</keyword>
<accession>A0A7G9SUK9</accession>
<keyword evidence="1" id="KW-0472">Membrane</keyword>
<organism evidence="3 4">
    <name type="scientific">Thermomonas carbonis</name>
    <dbReference type="NCBI Taxonomy" id="1463158"/>
    <lineage>
        <taxon>Bacteria</taxon>
        <taxon>Pseudomonadati</taxon>
        <taxon>Pseudomonadota</taxon>
        <taxon>Gammaproteobacteria</taxon>
        <taxon>Lysobacterales</taxon>
        <taxon>Lysobacteraceae</taxon>
        <taxon>Thermomonas</taxon>
    </lineage>
</organism>
<evidence type="ECO:0000313" key="3">
    <source>
        <dbReference type="EMBL" id="QNN71534.1"/>
    </source>
</evidence>
<name>A0A7G9SUK9_9GAMM</name>
<sequence length="451" mass="48659">MALLHVAAVAVGLLLYVALTHSGRQRRAPSAAIGWVVSLVAFPYLALPVYLLLGTRKLAHPCEAIANEAVADEGRWLQALGHGLGLPPARHCHRIDLHADGEGALQALLVLLDGASSRIDIEIFILRDDAVGKQVAAALQRATVRGVRVRVLLDGVGTLAGHRASAALLRDAGAELRWFAPMRLRLHPQFGRGNLRNHRKLVLVDGHAMWTGGRNLAEEYFLDGATSMAWRDLSVVVEGGIVADAQTVFERDWASTFSGTSKTPSPVPAAPDAGARAQLLPSGPDRRDDTAYSLFLNAIHRADARVLLATPYFVPDAQLQTALLLACRRGVDVQLLMPARSNHRMADIARERSLRELAAAGARIHLLPGMLHAKAIIVDDALASCGSINFDGRSLFLNYELNLLFHDAGQVADLAAWFTAQRAQAAGYVARAPGWWRDIGEGLVRAVGFQL</sequence>
<dbReference type="EMBL" id="CP060719">
    <property type="protein sequence ID" value="QNN71534.1"/>
    <property type="molecule type" value="Genomic_DNA"/>
</dbReference>
<feature type="domain" description="PLD phosphodiesterase" evidence="2">
    <location>
        <begin position="367"/>
        <end position="394"/>
    </location>
</feature>
<dbReference type="Gene3D" id="3.30.870.10">
    <property type="entry name" value="Endonuclease Chain A"/>
    <property type="match status" value="2"/>
</dbReference>
<keyword evidence="1" id="KW-1133">Transmembrane helix</keyword>
<evidence type="ECO:0000256" key="1">
    <source>
        <dbReference type="SAM" id="Phobius"/>
    </source>
</evidence>